<feature type="chain" id="PRO_5041440924" evidence="1">
    <location>
        <begin position="25"/>
        <end position="81"/>
    </location>
</feature>
<protein>
    <submittedName>
        <fullName evidence="2">Uncharacterized protein</fullName>
    </submittedName>
</protein>
<name>A0AA35SKJ4_GEOBA</name>
<dbReference type="EMBL" id="CASHTH010002550">
    <property type="protein sequence ID" value="CAI8031588.1"/>
    <property type="molecule type" value="Genomic_DNA"/>
</dbReference>
<evidence type="ECO:0000313" key="2">
    <source>
        <dbReference type="EMBL" id="CAI8031588.1"/>
    </source>
</evidence>
<sequence length="81" mass="8481">MKGKAGAVHCVLAALCAVLAAAMAQGPQMEIFSDPAQGPSLEDGLRSLRPRMTLLLREGNHALHSTIFVRDIAGVTIRGDG</sequence>
<dbReference type="AlphaFoldDB" id="A0AA35SKJ4"/>
<comment type="caution">
    <text evidence="2">The sequence shown here is derived from an EMBL/GenBank/DDBJ whole genome shotgun (WGS) entry which is preliminary data.</text>
</comment>
<keyword evidence="1" id="KW-0732">Signal</keyword>
<feature type="signal peptide" evidence="1">
    <location>
        <begin position="1"/>
        <end position="24"/>
    </location>
</feature>
<dbReference type="Proteomes" id="UP001174909">
    <property type="component" value="Unassembled WGS sequence"/>
</dbReference>
<keyword evidence="3" id="KW-1185">Reference proteome</keyword>
<gene>
    <name evidence="2" type="ORF">GBAR_LOCUS17926</name>
</gene>
<reference evidence="2" key="1">
    <citation type="submission" date="2023-03" db="EMBL/GenBank/DDBJ databases">
        <authorList>
            <person name="Steffen K."/>
            <person name="Cardenas P."/>
        </authorList>
    </citation>
    <scope>NUCLEOTIDE SEQUENCE</scope>
</reference>
<organism evidence="2 3">
    <name type="scientific">Geodia barretti</name>
    <name type="common">Barrett's horny sponge</name>
    <dbReference type="NCBI Taxonomy" id="519541"/>
    <lineage>
        <taxon>Eukaryota</taxon>
        <taxon>Metazoa</taxon>
        <taxon>Porifera</taxon>
        <taxon>Demospongiae</taxon>
        <taxon>Heteroscleromorpha</taxon>
        <taxon>Tetractinellida</taxon>
        <taxon>Astrophorina</taxon>
        <taxon>Geodiidae</taxon>
        <taxon>Geodia</taxon>
    </lineage>
</organism>
<evidence type="ECO:0000256" key="1">
    <source>
        <dbReference type="SAM" id="SignalP"/>
    </source>
</evidence>
<evidence type="ECO:0000313" key="3">
    <source>
        <dbReference type="Proteomes" id="UP001174909"/>
    </source>
</evidence>
<feature type="non-terminal residue" evidence="2">
    <location>
        <position position="81"/>
    </location>
</feature>
<accession>A0AA35SKJ4</accession>
<proteinExistence type="predicted"/>